<evidence type="ECO:0000256" key="1">
    <source>
        <dbReference type="SAM" id="MobiDB-lite"/>
    </source>
</evidence>
<reference evidence="2" key="1">
    <citation type="submission" date="2020-06" db="EMBL/GenBank/DDBJ databases">
        <authorList>
            <consortium name="Plant Systems Biology data submission"/>
        </authorList>
    </citation>
    <scope>NUCLEOTIDE SEQUENCE</scope>
    <source>
        <strain evidence="2">D6</strain>
    </source>
</reference>
<evidence type="ECO:0000313" key="3">
    <source>
        <dbReference type="Proteomes" id="UP001153069"/>
    </source>
</evidence>
<evidence type="ECO:0000313" key="2">
    <source>
        <dbReference type="EMBL" id="CAB9521282.1"/>
    </source>
</evidence>
<feature type="compositionally biased region" description="Polar residues" evidence="1">
    <location>
        <begin position="58"/>
        <end position="67"/>
    </location>
</feature>
<name>A0A9N8EHM0_9STRA</name>
<gene>
    <name evidence="2" type="ORF">SEMRO_1181_G249830.1</name>
</gene>
<dbReference type="AlphaFoldDB" id="A0A9N8EHM0"/>
<dbReference type="EMBL" id="CAICTM010001179">
    <property type="protein sequence ID" value="CAB9521282.1"/>
    <property type="molecule type" value="Genomic_DNA"/>
</dbReference>
<keyword evidence="3" id="KW-1185">Reference proteome</keyword>
<sequence>MQPHFENTVASHRGNAPWNFDDTTTRTELQPAIVSASVGRQHDDGMVATDGCGLESSCGVNTAENQADGNDDDDDDKARDYRHDGRWKE</sequence>
<feature type="compositionally biased region" description="Basic and acidic residues" evidence="1">
    <location>
        <begin position="76"/>
        <end position="89"/>
    </location>
</feature>
<protein>
    <submittedName>
        <fullName evidence="2">Uncharacterized protein</fullName>
    </submittedName>
</protein>
<comment type="caution">
    <text evidence="2">The sequence shown here is derived from an EMBL/GenBank/DDBJ whole genome shotgun (WGS) entry which is preliminary data.</text>
</comment>
<dbReference type="Proteomes" id="UP001153069">
    <property type="component" value="Unassembled WGS sequence"/>
</dbReference>
<feature type="region of interest" description="Disordered" evidence="1">
    <location>
        <begin position="1"/>
        <end position="24"/>
    </location>
</feature>
<accession>A0A9N8EHM0</accession>
<organism evidence="2 3">
    <name type="scientific">Seminavis robusta</name>
    <dbReference type="NCBI Taxonomy" id="568900"/>
    <lineage>
        <taxon>Eukaryota</taxon>
        <taxon>Sar</taxon>
        <taxon>Stramenopiles</taxon>
        <taxon>Ochrophyta</taxon>
        <taxon>Bacillariophyta</taxon>
        <taxon>Bacillariophyceae</taxon>
        <taxon>Bacillariophycidae</taxon>
        <taxon>Naviculales</taxon>
        <taxon>Naviculaceae</taxon>
        <taxon>Seminavis</taxon>
    </lineage>
</organism>
<proteinExistence type="predicted"/>
<feature type="region of interest" description="Disordered" evidence="1">
    <location>
        <begin position="58"/>
        <end position="89"/>
    </location>
</feature>